<keyword evidence="1" id="KW-0245">EGF-like domain</keyword>
<accession>E4X273</accession>
<evidence type="ECO:0000313" key="6">
    <source>
        <dbReference type="Proteomes" id="UP000001307"/>
    </source>
</evidence>
<dbReference type="SUPFAM" id="SSF57196">
    <property type="entry name" value="EGF/Laminin"/>
    <property type="match status" value="1"/>
</dbReference>
<dbReference type="OrthoDB" id="4062651at2759"/>
<dbReference type="EMBL" id="FN653022">
    <property type="protein sequence ID" value="CBY07466.1"/>
    <property type="molecule type" value="Genomic_DNA"/>
</dbReference>
<gene>
    <name evidence="4" type="ORF">GSOID_T00017149001</name>
    <name evidence="5" type="ORF">GSOID_T00021037001</name>
</gene>
<keyword evidence="2" id="KW-1015">Disulfide bond</keyword>
<evidence type="ECO:0000256" key="2">
    <source>
        <dbReference type="ARBA" id="ARBA00023157"/>
    </source>
</evidence>
<reference evidence="4" key="1">
    <citation type="journal article" date="2010" name="Science">
        <title>Plasticity of animal genome architecture unmasked by rapid evolution of a pelagic tunicate.</title>
        <authorList>
            <person name="Denoeud F."/>
            <person name="Henriet S."/>
            <person name="Mungpakdee S."/>
            <person name="Aury J.M."/>
            <person name="Da Silva C."/>
            <person name="Brinkmann H."/>
            <person name="Mikhaleva J."/>
            <person name="Olsen L.C."/>
            <person name="Jubin C."/>
            <person name="Canestro C."/>
            <person name="Bouquet J.M."/>
            <person name="Danks G."/>
            <person name="Poulain J."/>
            <person name="Campsteijn C."/>
            <person name="Adamski M."/>
            <person name="Cross I."/>
            <person name="Yadetie F."/>
            <person name="Muffato M."/>
            <person name="Louis A."/>
            <person name="Butcher S."/>
            <person name="Tsagkogeorga G."/>
            <person name="Konrad A."/>
            <person name="Singh S."/>
            <person name="Jensen M.F."/>
            <person name="Cong E.H."/>
            <person name="Eikeseth-Otteraa H."/>
            <person name="Noel B."/>
            <person name="Anthouard V."/>
            <person name="Porcel B.M."/>
            <person name="Kachouri-Lafond R."/>
            <person name="Nishino A."/>
            <person name="Ugolini M."/>
            <person name="Chourrout P."/>
            <person name="Nishida H."/>
            <person name="Aasland R."/>
            <person name="Huzurbazar S."/>
            <person name="Westhof E."/>
            <person name="Delsuc F."/>
            <person name="Lehrach H."/>
            <person name="Reinhardt R."/>
            <person name="Weissenbach J."/>
            <person name="Roy S.W."/>
            <person name="Artiguenave F."/>
            <person name="Postlethwait J.H."/>
            <person name="Manak J.R."/>
            <person name="Thompson E.M."/>
            <person name="Jaillon O."/>
            <person name="Du Pasquier L."/>
            <person name="Boudinot P."/>
            <person name="Liberles D.A."/>
            <person name="Volff J.N."/>
            <person name="Philippe H."/>
            <person name="Lenhard B."/>
            <person name="Roest Crollius H."/>
            <person name="Wincker P."/>
            <person name="Chourrout D."/>
        </authorList>
    </citation>
    <scope>NUCLEOTIDE SEQUENCE [LARGE SCALE GENOMIC DNA]</scope>
</reference>
<proteinExistence type="predicted"/>
<name>E4X273_OIKDI</name>
<evidence type="ECO:0000313" key="4">
    <source>
        <dbReference type="EMBL" id="CBY07466.1"/>
    </source>
</evidence>
<dbReference type="Pfam" id="PF07645">
    <property type="entry name" value="EGF_CA"/>
    <property type="match status" value="1"/>
</dbReference>
<dbReference type="CDD" id="cd00054">
    <property type="entry name" value="EGF_CA"/>
    <property type="match status" value="1"/>
</dbReference>
<organism evidence="4">
    <name type="scientific">Oikopleura dioica</name>
    <name type="common">Tunicate</name>
    <dbReference type="NCBI Taxonomy" id="34765"/>
    <lineage>
        <taxon>Eukaryota</taxon>
        <taxon>Metazoa</taxon>
        <taxon>Chordata</taxon>
        <taxon>Tunicata</taxon>
        <taxon>Appendicularia</taxon>
        <taxon>Copelata</taxon>
        <taxon>Oikopleuridae</taxon>
        <taxon>Oikopleura</taxon>
    </lineage>
</organism>
<feature type="domain" description="EGF-like calcium-binding" evidence="3">
    <location>
        <begin position="139"/>
        <end position="176"/>
    </location>
</feature>
<dbReference type="GO" id="GO:0005509">
    <property type="term" value="F:calcium ion binding"/>
    <property type="evidence" value="ECO:0007669"/>
    <property type="project" value="InterPro"/>
</dbReference>
<sequence>MEFLNTYDTNWGAFRRIFVKQYSITYRYRVNQLFNKSTEIEIDMYSIFRKSASSDASFNYLTERTNSELANFIVNKIDFPSATTIGFYLTNVLSSYIMTINFEESMTVFGVNSPVQCSNMLATCKCAEGFVHFKNLCVDIDQCSKFTNLCGNNECINTPGSYHCRSTETFLRRTTQNESSPKFNKDSRIWRLYEKRLLNGKGRCISRDHQDKNIHFEKLANVNDSIKLLSMMKERINKVYRFCSSRKRKHVNYSFEKAFDKLIKR</sequence>
<dbReference type="Proteomes" id="UP000001307">
    <property type="component" value="Unassembled WGS sequence"/>
</dbReference>
<dbReference type="Gene3D" id="2.10.25.10">
    <property type="entry name" value="Laminin"/>
    <property type="match status" value="1"/>
</dbReference>
<keyword evidence="6" id="KW-1185">Reference proteome</keyword>
<dbReference type="InterPro" id="IPR049883">
    <property type="entry name" value="NOTCH1_EGF-like"/>
</dbReference>
<dbReference type="InterPro" id="IPR001881">
    <property type="entry name" value="EGF-like_Ca-bd_dom"/>
</dbReference>
<evidence type="ECO:0000313" key="5">
    <source>
        <dbReference type="EMBL" id="CBY33140.1"/>
    </source>
</evidence>
<dbReference type="PROSITE" id="PS01187">
    <property type="entry name" value="EGF_CA"/>
    <property type="match status" value="1"/>
</dbReference>
<dbReference type="SMART" id="SM00179">
    <property type="entry name" value="EGF_CA"/>
    <property type="match status" value="1"/>
</dbReference>
<evidence type="ECO:0000259" key="3">
    <source>
        <dbReference type="SMART" id="SM00179"/>
    </source>
</evidence>
<dbReference type="Proteomes" id="UP000011014">
    <property type="component" value="Unassembled WGS sequence"/>
</dbReference>
<dbReference type="AlphaFoldDB" id="E4X273"/>
<dbReference type="EMBL" id="FN654398">
    <property type="protein sequence ID" value="CBY33140.1"/>
    <property type="molecule type" value="Genomic_DNA"/>
</dbReference>
<evidence type="ECO:0000256" key="1">
    <source>
        <dbReference type="ARBA" id="ARBA00022536"/>
    </source>
</evidence>
<dbReference type="InParanoid" id="E4X273"/>
<dbReference type="InterPro" id="IPR018097">
    <property type="entry name" value="EGF_Ca-bd_CS"/>
</dbReference>
<protein>
    <recommendedName>
        <fullName evidence="3">EGF-like calcium-binding domain-containing protein</fullName>
    </recommendedName>
</protein>